<evidence type="ECO:0000313" key="2">
    <source>
        <dbReference type="EMBL" id="UPT19617.1"/>
    </source>
</evidence>
<gene>
    <name evidence="2" type="ORF">FOF52_00410</name>
</gene>
<dbReference type="Proteomes" id="UP000832041">
    <property type="component" value="Chromosome"/>
</dbReference>
<accession>A0ABY4KW09</accession>
<reference evidence="2 3" key="1">
    <citation type="submission" date="2020-04" db="EMBL/GenBank/DDBJ databases">
        <title>Thermobifida alba genome sequencing and assembly.</title>
        <authorList>
            <person name="Luzics S."/>
            <person name="Horvath B."/>
            <person name="Nagy I."/>
            <person name="Toth A."/>
            <person name="Nagy I."/>
            <person name="Kukolya J."/>
        </authorList>
    </citation>
    <scope>NUCLEOTIDE SEQUENCE [LARGE SCALE GENOMIC DNA]</scope>
    <source>
        <strain evidence="2 3">DSM 43795</strain>
    </source>
</reference>
<proteinExistence type="predicted"/>
<feature type="region of interest" description="Disordered" evidence="1">
    <location>
        <begin position="91"/>
        <end position="112"/>
    </location>
</feature>
<evidence type="ECO:0000256" key="1">
    <source>
        <dbReference type="SAM" id="MobiDB-lite"/>
    </source>
</evidence>
<sequence>MRHQAPSRRTVLAGGVLAAAVFGVSGCRGSDWYPSEVTPDEYLLRSAIAEKERLVARYTATLDSGTAEDPVLYEELRGHHKRHLAVLRERLPERDGAEPEVSASPGAPPPAAVDRAGLRVAEETAAANRLRQLGEATDPALAQLLASVGACEAGHVHLLSEAQS</sequence>
<dbReference type="PROSITE" id="PS51257">
    <property type="entry name" value="PROKAR_LIPOPROTEIN"/>
    <property type="match status" value="1"/>
</dbReference>
<name>A0ABY4KW09_THEAE</name>
<evidence type="ECO:0000313" key="3">
    <source>
        <dbReference type="Proteomes" id="UP000832041"/>
    </source>
</evidence>
<dbReference type="RefSeq" id="WP_248591840.1">
    <property type="nucleotide sequence ID" value="NZ_BAABEB010000001.1"/>
</dbReference>
<dbReference type="EMBL" id="CP051627">
    <property type="protein sequence ID" value="UPT19617.1"/>
    <property type="molecule type" value="Genomic_DNA"/>
</dbReference>
<protein>
    <recommendedName>
        <fullName evidence="4">Ferritin-like domain-containing protein</fullName>
    </recommendedName>
</protein>
<evidence type="ECO:0008006" key="4">
    <source>
        <dbReference type="Google" id="ProtNLM"/>
    </source>
</evidence>
<organism evidence="2 3">
    <name type="scientific">Thermobifida alba</name>
    <name type="common">Thermomonospora alba</name>
    <dbReference type="NCBI Taxonomy" id="53522"/>
    <lineage>
        <taxon>Bacteria</taxon>
        <taxon>Bacillati</taxon>
        <taxon>Actinomycetota</taxon>
        <taxon>Actinomycetes</taxon>
        <taxon>Streptosporangiales</taxon>
        <taxon>Nocardiopsidaceae</taxon>
        <taxon>Thermobifida</taxon>
    </lineage>
</organism>
<keyword evidence="3" id="KW-1185">Reference proteome</keyword>